<keyword evidence="3" id="KW-1185">Reference proteome</keyword>
<feature type="transmembrane region" description="Helical" evidence="1">
    <location>
        <begin position="50"/>
        <end position="70"/>
    </location>
</feature>
<evidence type="ECO:0000256" key="1">
    <source>
        <dbReference type="SAM" id="Phobius"/>
    </source>
</evidence>
<feature type="transmembrane region" description="Helical" evidence="1">
    <location>
        <begin position="169"/>
        <end position="188"/>
    </location>
</feature>
<dbReference type="AlphaFoldDB" id="A0A4R7KS21"/>
<feature type="transmembrane region" description="Helical" evidence="1">
    <location>
        <begin position="195"/>
        <end position="211"/>
    </location>
</feature>
<evidence type="ECO:0000313" key="3">
    <source>
        <dbReference type="Proteomes" id="UP000295325"/>
    </source>
</evidence>
<feature type="transmembrane region" description="Helical" evidence="1">
    <location>
        <begin position="20"/>
        <end position="38"/>
    </location>
</feature>
<feature type="transmembrane region" description="Helical" evidence="1">
    <location>
        <begin position="113"/>
        <end position="134"/>
    </location>
</feature>
<feature type="transmembrane region" description="Helical" evidence="1">
    <location>
        <begin position="434"/>
        <end position="453"/>
    </location>
</feature>
<proteinExistence type="predicted"/>
<name>A0A4R7KS21_9CLOT</name>
<reference evidence="2 3" key="1">
    <citation type="submission" date="2019-03" db="EMBL/GenBank/DDBJ databases">
        <title>Genomic Encyclopedia of Type Strains, Phase IV (KMG-IV): sequencing the most valuable type-strain genomes for metagenomic binning, comparative biology and taxonomic classification.</title>
        <authorList>
            <person name="Goeker M."/>
        </authorList>
    </citation>
    <scope>NUCLEOTIDE SEQUENCE [LARGE SCALE GENOMIC DNA]</scope>
    <source>
        <strain evidence="2 3">DSM 24455</strain>
    </source>
</reference>
<feature type="transmembrane region" description="Helical" evidence="1">
    <location>
        <begin position="403"/>
        <end position="422"/>
    </location>
</feature>
<evidence type="ECO:0008006" key="4">
    <source>
        <dbReference type="Google" id="ProtNLM"/>
    </source>
</evidence>
<comment type="caution">
    <text evidence="2">The sequence shown here is derived from an EMBL/GenBank/DDBJ whole genome shotgun (WGS) entry which is preliminary data.</text>
</comment>
<dbReference type="Proteomes" id="UP000295325">
    <property type="component" value="Unassembled WGS sequence"/>
</dbReference>
<keyword evidence="1" id="KW-0472">Membrane</keyword>
<organism evidence="2 3">
    <name type="scientific">Fonticella tunisiensis</name>
    <dbReference type="NCBI Taxonomy" id="1096341"/>
    <lineage>
        <taxon>Bacteria</taxon>
        <taxon>Bacillati</taxon>
        <taxon>Bacillota</taxon>
        <taxon>Clostridia</taxon>
        <taxon>Eubacteriales</taxon>
        <taxon>Clostridiaceae</taxon>
        <taxon>Fonticella</taxon>
    </lineage>
</organism>
<feature type="transmembrane region" description="Helical" evidence="1">
    <location>
        <begin position="246"/>
        <end position="264"/>
    </location>
</feature>
<accession>A0A4R7KS21</accession>
<feature type="transmembrane region" description="Helical" evidence="1">
    <location>
        <begin position="146"/>
        <end position="163"/>
    </location>
</feature>
<keyword evidence="1" id="KW-1133">Transmembrane helix</keyword>
<feature type="transmembrane region" description="Helical" evidence="1">
    <location>
        <begin position="465"/>
        <end position="483"/>
    </location>
</feature>
<feature type="transmembrane region" description="Helical" evidence="1">
    <location>
        <begin position="217"/>
        <end position="234"/>
    </location>
</feature>
<sequence length="492" mass="56680">MPVRKKNELSKDCLKQYKYLSLVGAAGAALIALFVLFYPPMPGVADQGDFYRVMAVTGLGKVTTPDWYKYVTTEYKILPMNYTRLFGVIPTTSMIYPIFLARQAAIIIGSEYFSTKILALVYTVMYISSLYMCFKWLRFKRVATGIFFVALSLFILMDGNYLVWFNSLYGEPMMFTGLIIFISCFLYVSKHMEEINVKKILLLFMAALLFLGSKPQVFPALPFMLLIIFRIVSLQRDFVTSIEIKSIFLAASLMLIFYVGGIYLQTSFTTGIDTEYNSVFYGVLKGSEDPRADLRKLGLPEDMALEAGKHSYLPKNQYVKYVPRSELTLREFNDRISNFKLLKFYLSQPARLIKGMEYTASKAFDTGTSLGKFEKGEVKEYTPHLSRFTLWSNFRSTIMPRSLAFIVAFYALVILTSIIEYIRRKDDMESRLQIELLWLIIIIGLLQFPMPYIGNGEADTAKQLFLFNYTFDIVFIVVCTWIFNRAYGMLRR</sequence>
<evidence type="ECO:0000313" key="2">
    <source>
        <dbReference type="EMBL" id="TDT62405.1"/>
    </source>
</evidence>
<dbReference type="OrthoDB" id="129479at2"/>
<gene>
    <name evidence="2" type="ORF">EDD71_104135</name>
</gene>
<feature type="transmembrane region" description="Helical" evidence="1">
    <location>
        <begin position="82"/>
        <end position="101"/>
    </location>
</feature>
<keyword evidence="1" id="KW-0812">Transmembrane</keyword>
<dbReference type="RefSeq" id="WP_133627403.1">
    <property type="nucleotide sequence ID" value="NZ_SOAZ01000004.1"/>
</dbReference>
<dbReference type="EMBL" id="SOAZ01000004">
    <property type="protein sequence ID" value="TDT62405.1"/>
    <property type="molecule type" value="Genomic_DNA"/>
</dbReference>
<protein>
    <recommendedName>
        <fullName evidence="4">Dolichyl-phosphate-mannose-protein mannosyltransferase</fullName>
    </recommendedName>
</protein>